<name>A0A345BZA7_9BACI</name>
<dbReference type="InterPro" id="IPR025164">
    <property type="entry name" value="Toastrack_DUF4097"/>
</dbReference>
<evidence type="ECO:0000259" key="3">
    <source>
        <dbReference type="Pfam" id="PF22746"/>
    </source>
</evidence>
<dbReference type="Proteomes" id="UP000252100">
    <property type="component" value="Chromosome"/>
</dbReference>
<sequence>MIFSTGIGQLMIVLKRESEEKIMQEERRMILQMVEDGKISPEDGTKLIKALSSGKEKETTTSSATSRKSKDENKTETTDRTDLSTRIDWDQSNRHHDEYWRRHREEQGDKGSPLSEGARWFTEFVDSAVHKIKELDLDFNFGSAQEINHIFQHTSMKERMFELSLENGSIDLQPWDEVDGKIACSAKVYKAENEEDARRIFLEETVFETVDDELHFYTKSKKIKLQATVYVPRERFEKLSLYTFNGHLQGNGLNSITLSAKAVNGSINMEGVHADMLEVETVNGPIDIDGASSERADLRTVHGSIDINGDIEDLDAESVNGSVNCHFHRKEGGHVSLTATTGSVFLAVPEEIRTEGTLKTNVGNYHWKLPNVEVLDEKRDFIQKTLTLVSNPDEPSVLRVDAGTKTGSISVKTHDR</sequence>
<dbReference type="Pfam" id="PF13349">
    <property type="entry name" value="DUF4097"/>
    <property type="match status" value="1"/>
</dbReference>
<dbReference type="Pfam" id="PF22746">
    <property type="entry name" value="SHOCT-like_DUF2089-C"/>
    <property type="match status" value="1"/>
</dbReference>
<reference evidence="4 5" key="1">
    <citation type="journal article" date="2018" name="J. Microbiol.">
        <title>Salicibibacter kimchii gen. nov., sp. nov., a moderately halophilic and alkalitolerant bacterium in the family Bacillaceae, isolated from kimchi.</title>
        <authorList>
            <person name="Jang J.Y."/>
            <person name="Oh Y.J."/>
            <person name="Lim S.K."/>
            <person name="Park H.K."/>
            <person name="Lee C."/>
            <person name="Kim J.Y."/>
            <person name="Lee M.A."/>
            <person name="Choi H.J."/>
        </authorList>
    </citation>
    <scope>NUCLEOTIDE SEQUENCE [LARGE SCALE GENOMIC DNA]</scope>
    <source>
        <strain evidence="4 5">NKC1-1</strain>
    </source>
</reference>
<gene>
    <name evidence="4" type="ORF">DT065_09835</name>
</gene>
<evidence type="ECO:0000259" key="2">
    <source>
        <dbReference type="Pfam" id="PF13349"/>
    </source>
</evidence>
<dbReference type="InterPro" id="IPR053959">
    <property type="entry name" value="YvlB/LiaX_N"/>
</dbReference>
<feature type="domain" description="DUF4097" evidence="2">
    <location>
        <begin position="222"/>
        <end position="379"/>
    </location>
</feature>
<accession>A0A345BZA7</accession>
<dbReference type="InterPro" id="IPR016599">
    <property type="entry name" value="UCP012569"/>
</dbReference>
<feature type="region of interest" description="Disordered" evidence="1">
    <location>
        <begin position="34"/>
        <end position="86"/>
    </location>
</feature>
<dbReference type="KEGG" id="rue:DT065_09835"/>
<dbReference type="EMBL" id="CP031092">
    <property type="protein sequence ID" value="AXF56288.1"/>
    <property type="molecule type" value="Genomic_DNA"/>
</dbReference>
<dbReference type="AlphaFoldDB" id="A0A345BZA7"/>
<keyword evidence="5" id="KW-1185">Reference proteome</keyword>
<evidence type="ECO:0000313" key="5">
    <source>
        <dbReference type="Proteomes" id="UP000252100"/>
    </source>
</evidence>
<organism evidence="4 5">
    <name type="scientific">Salicibibacter kimchii</name>
    <dbReference type="NCBI Taxonomy" id="2099786"/>
    <lineage>
        <taxon>Bacteria</taxon>
        <taxon>Bacillati</taxon>
        <taxon>Bacillota</taxon>
        <taxon>Bacilli</taxon>
        <taxon>Bacillales</taxon>
        <taxon>Bacillaceae</taxon>
        <taxon>Salicibibacter</taxon>
    </lineage>
</organism>
<feature type="compositionally biased region" description="Basic and acidic residues" evidence="1">
    <location>
        <begin position="34"/>
        <end position="46"/>
    </location>
</feature>
<feature type="compositionally biased region" description="Basic and acidic residues" evidence="1">
    <location>
        <begin position="68"/>
        <end position="86"/>
    </location>
</feature>
<protein>
    <submittedName>
        <fullName evidence="4">DUF4097 domain-containing protein</fullName>
    </submittedName>
</protein>
<evidence type="ECO:0000256" key="1">
    <source>
        <dbReference type="SAM" id="MobiDB-lite"/>
    </source>
</evidence>
<feature type="domain" description="YvlB/LiaX N-terminal" evidence="3">
    <location>
        <begin position="25"/>
        <end position="56"/>
    </location>
</feature>
<evidence type="ECO:0000313" key="4">
    <source>
        <dbReference type="EMBL" id="AXF56288.1"/>
    </source>
</evidence>
<dbReference type="PIRSF" id="PIRSF012569">
    <property type="entry name" value="UCP012569"/>
    <property type="match status" value="1"/>
</dbReference>
<proteinExistence type="predicted"/>